<organism evidence="3 4">
    <name type="scientific">Microbacterium foliorum</name>
    <dbReference type="NCBI Taxonomy" id="104336"/>
    <lineage>
        <taxon>Bacteria</taxon>
        <taxon>Bacillati</taxon>
        <taxon>Actinomycetota</taxon>
        <taxon>Actinomycetes</taxon>
        <taxon>Micrococcales</taxon>
        <taxon>Microbacteriaceae</taxon>
        <taxon>Microbacterium</taxon>
    </lineage>
</organism>
<gene>
    <name evidence="3" type="ORF">FIV50_04890</name>
</gene>
<feature type="transmembrane region" description="Helical" evidence="1">
    <location>
        <begin position="33"/>
        <end position="53"/>
    </location>
</feature>
<reference evidence="3 4" key="1">
    <citation type="submission" date="2019-06" db="EMBL/GenBank/DDBJ databases">
        <title>Complete genome of Microbacterium foliorum M2.</title>
        <authorList>
            <person name="Cao G."/>
        </authorList>
    </citation>
    <scope>NUCLEOTIDE SEQUENCE [LARGE SCALE GENOMIC DNA]</scope>
    <source>
        <strain evidence="3 4">M2</strain>
    </source>
</reference>
<evidence type="ECO:0000259" key="2">
    <source>
        <dbReference type="Pfam" id="PF07331"/>
    </source>
</evidence>
<dbReference type="RefSeq" id="WP_140036455.1">
    <property type="nucleotide sequence ID" value="NZ_CP041040.1"/>
</dbReference>
<keyword evidence="1" id="KW-0472">Membrane</keyword>
<feature type="transmembrane region" description="Helical" evidence="1">
    <location>
        <begin position="65"/>
        <end position="87"/>
    </location>
</feature>
<keyword evidence="1" id="KW-0812">Transmembrane</keyword>
<evidence type="ECO:0000313" key="4">
    <source>
        <dbReference type="Proteomes" id="UP000316125"/>
    </source>
</evidence>
<evidence type="ECO:0000256" key="1">
    <source>
        <dbReference type="SAM" id="Phobius"/>
    </source>
</evidence>
<dbReference type="EMBL" id="CP041040">
    <property type="protein sequence ID" value="QDE34183.1"/>
    <property type="molecule type" value="Genomic_DNA"/>
</dbReference>
<dbReference type="Proteomes" id="UP000316125">
    <property type="component" value="Chromosome"/>
</dbReference>
<feature type="domain" description="DUF1468" evidence="2">
    <location>
        <begin position="41"/>
        <end position="221"/>
    </location>
</feature>
<dbReference type="OrthoDB" id="5119225at2"/>
<evidence type="ECO:0000313" key="3">
    <source>
        <dbReference type="EMBL" id="QDE34183.1"/>
    </source>
</evidence>
<proteinExistence type="predicted"/>
<feature type="transmembrane region" description="Helical" evidence="1">
    <location>
        <begin position="157"/>
        <end position="190"/>
    </location>
</feature>
<name>A0A4Y5YNY5_9MICO</name>
<protein>
    <submittedName>
        <fullName evidence="3">Tripartite tricarboxylate transporter TctB family protein</fullName>
    </submittedName>
</protein>
<keyword evidence="1" id="KW-1133">Transmembrane helix</keyword>
<dbReference type="AlphaFoldDB" id="A0A4Y5YNY5"/>
<sequence>MTVTDETFSDRDIGPAVTFRLRRDSWWTGRGDLAVGIPTLVAAGLLLLGTVTMDVRGESEPGPQFFPVIVIGLLVLTGGWLTIAALLPRRSEPEVWHRPDISEDMLADLSGTNTEVIQLEASRRRFRRGRADAPPVTTDAVAAEDQAPAFDWRTFGLVLGAVVVFAVMLEPVGWILSATLLFWIVAYALGSRRPVFDIGVGLLLSSLVQLAFGAGLGLNLPSGFIGWIF</sequence>
<dbReference type="InterPro" id="IPR009936">
    <property type="entry name" value="DUF1468"/>
</dbReference>
<feature type="transmembrane region" description="Helical" evidence="1">
    <location>
        <begin position="202"/>
        <end position="228"/>
    </location>
</feature>
<dbReference type="Pfam" id="PF07331">
    <property type="entry name" value="TctB"/>
    <property type="match status" value="1"/>
</dbReference>
<accession>A0A4Y5YNY5</accession>